<dbReference type="RefSeq" id="WP_182670452.1">
    <property type="nucleotide sequence ID" value="NZ_JAEDXG010000056.1"/>
</dbReference>
<organism evidence="1 2">
    <name type="scientific">Burkholderia cepacia</name>
    <name type="common">Pseudomonas cepacia</name>
    <dbReference type="NCBI Taxonomy" id="292"/>
    <lineage>
        <taxon>Bacteria</taxon>
        <taxon>Pseudomonadati</taxon>
        <taxon>Pseudomonadota</taxon>
        <taxon>Betaproteobacteria</taxon>
        <taxon>Burkholderiales</taxon>
        <taxon>Burkholderiaceae</taxon>
        <taxon>Burkholderia</taxon>
        <taxon>Burkholderia cepacia complex</taxon>
    </lineage>
</organism>
<dbReference type="Proteomes" id="UP000645612">
    <property type="component" value="Unassembled WGS sequence"/>
</dbReference>
<sequence>MNMTEVAQAIRGGLIQHDRLLKTSIPVLPENALVPRRAGWIQPVVATP</sequence>
<gene>
    <name evidence="1" type="ORF">JAO13_36500</name>
</gene>
<dbReference type="EMBL" id="JAEDXG010000056">
    <property type="protein sequence ID" value="MBH9701949.1"/>
    <property type="molecule type" value="Genomic_DNA"/>
</dbReference>
<accession>A0A8I1DP53</accession>
<comment type="caution">
    <text evidence="1">The sequence shown here is derived from an EMBL/GenBank/DDBJ whole genome shotgun (WGS) entry which is preliminary data.</text>
</comment>
<protein>
    <submittedName>
        <fullName evidence="1">Uncharacterized protein</fullName>
    </submittedName>
</protein>
<proteinExistence type="predicted"/>
<dbReference type="AlphaFoldDB" id="A0A8I1DP53"/>
<evidence type="ECO:0000313" key="2">
    <source>
        <dbReference type="Proteomes" id="UP000645612"/>
    </source>
</evidence>
<evidence type="ECO:0000313" key="1">
    <source>
        <dbReference type="EMBL" id="MBH9701949.1"/>
    </source>
</evidence>
<reference evidence="1" key="1">
    <citation type="submission" date="2020-12" db="EMBL/GenBank/DDBJ databases">
        <title>Burkholderia cepacia complex in Mexico.</title>
        <authorList>
            <person name="Estrada P."/>
        </authorList>
    </citation>
    <scope>NUCLEOTIDE SEQUENCE</scope>
    <source>
        <strain evidence="1">871</strain>
    </source>
</reference>
<name>A0A8I1DP53_BURCE</name>